<dbReference type="EMBL" id="PFPI01000042">
    <property type="protein sequence ID" value="PIZ92899.1"/>
    <property type="molecule type" value="Genomic_DNA"/>
</dbReference>
<evidence type="ECO:0000313" key="1">
    <source>
        <dbReference type="EMBL" id="PIZ92899.1"/>
    </source>
</evidence>
<sequence>MFGIMWRRIKKVLDSIDTDLAGLPQDCRMPVEVMIDHVSFFKDCVYVQARSYSQKATGSTYERWMRDSYLAQADSGRLNERKFVRQARERWGTGFKIGVVTRNNGEALHFV</sequence>
<proteinExistence type="predicted"/>
<comment type="caution">
    <text evidence="1">The sequence shown here is derived from an EMBL/GenBank/DDBJ whole genome shotgun (WGS) entry which is preliminary data.</text>
</comment>
<accession>A0A2M7V356</accession>
<name>A0A2M7V356_9BACT</name>
<evidence type="ECO:0000313" key="2">
    <source>
        <dbReference type="Proteomes" id="UP000230078"/>
    </source>
</evidence>
<gene>
    <name evidence="1" type="ORF">COX83_03210</name>
</gene>
<protein>
    <submittedName>
        <fullName evidence="1">Uncharacterized protein</fullName>
    </submittedName>
</protein>
<reference evidence="2" key="1">
    <citation type="submission" date="2017-09" db="EMBL/GenBank/DDBJ databases">
        <title>Depth-based differentiation of microbial function through sediment-hosted aquifers and enrichment of novel symbionts in the deep terrestrial subsurface.</title>
        <authorList>
            <person name="Probst A.J."/>
            <person name="Ladd B."/>
            <person name="Jarett J.K."/>
            <person name="Geller-Mcgrath D.E."/>
            <person name="Sieber C.M.K."/>
            <person name="Emerson J.B."/>
            <person name="Anantharaman K."/>
            <person name="Thomas B.C."/>
            <person name="Malmstrom R."/>
            <person name="Stieglmeier M."/>
            <person name="Klingl A."/>
            <person name="Woyke T."/>
            <person name="Ryan C.M."/>
            <person name="Banfield J.F."/>
        </authorList>
    </citation>
    <scope>NUCLEOTIDE SEQUENCE [LARGE SCALE GENOMIC DNA]</scope>
</reference>
<dbReference type="Proteomes" id="UP000230078">
    <property type="component" value="Unassembled WGS sequence"/>
</dbReference>
<organism evidence="1 2">
    <name type="scientific">Candidatus Magasanikbacteria bacterium CG_4_10_14_0_2_um_filter_41_31</name>
    <dbReference type="NCBI Taxonomy" id="1974639"/>
    <lineage>
        <taxon>Bacteria</taxon>
        <taxon>Candidatus Magasanikiibacteriota</taxon>
    </lineage>
</organism>
<dbReference type="AlphaFoldDB" id="A0A2M7V356"/>